<dbReference type="SUPFAM" id="SSF51735">
    <property type="entry name" value="NAD(P)-binding Rossmann-fold domains"/>
    <property type="match status" value="1"/>
</dbReference>
<keyword evidence="3" id="KW-1185">Reference proteome</keyword>
<dbReference type="InterPro" id="IPR050177">
    <property type="entry name" value="Lipid_A_modif_metabolic_enz"/>
</dbReference>
<accession>A0ABT5EJT5</accession>
<dbReference type="PANTHER" id="PTHR43245">
    <property type="entry name" value="BIFUNCTIONAL POLYMYXIN RESISTANCE PROTEIN ARNA"/>
    <property type="match status" value="1"/>
</dbReference>
<dbReference type="RefSeq" id="WP_271917418.1">
    <property type="nucleotide sequence ID" value="NZ_JAQNDO010000001.1"/>
</dbReference>
<protein>
    <submittedName>
        <fullName evidence="2">NAD-dependent epimerase/dehydratase family protein</fullName>
    </submittedName>
</protein>
<dbReference type="PANTHER" id="PTHR43245:SF55">
    <property type="entry name" value="NAD(P)-BINDING DOMAIN-CONTAINING PROTEIN"/>
    <property type="match status" value="1"/>
</dbReference>
<sequence>MSRSIVAITGASGFLGRALAARALAAGFRVRGLDLVPNREGGPSIELLRGDVSDPAACAALCAGAETVYHTAAVVRESGPMTLFERVNVGGTGAMLVAARRAGVRHFVMISSVMVHGFDFPDGVPEDGPLGGFDNPYCATKIRSEALALAAHEPGVFDVYVVRPGDVYGPGSIPWTERPTRMMAARSWIYVDSKVCHVNHVYVDNLLDAIELVLAANKGGLPFTVTDDRRTTAREFFSHYQRFLGIRGLPDLPGPLVLRAAATLDRAASVLGRELEMNREAVRYVLRRGQYGIERIKALGYAPRIGLDEGMARSVAWLREKGMGR</sequence>
<dbReference type="Gene3D" id="3.40.50.720">
    <property type="entry name" value="NAD(P)-binding Rossmann-like Domain"/>
    <property type="match status" value="1"/>
</dbReference>
<dbReference type="EMBL" id="JAQNDO010000001">
    <property type="protein sequence ID" value="MDC0742085.1"/>
    <property type="molecule type" value="Genomic_DNA"/>
</dbReference>
<dbReference type="Proteomes" id="UP001221411">
    <property type="component" value="Unassembled WGS sequence"/>
</dbReference>
<organism evidence="2 3">
    <name type="scientific">Polyangium mundeleinium</name>
    <dbReference type="NCBI Taxonomy" id="2995306"/>
    <lineage>
        <taxon>Bacteria</taxon>
        <taxon>Pseudomonadati</taxon>
        <taxon>Myxococcota</taxon>
        <taxon>Polyangia</taxon>
        <taxon>Polyangiales</taxon>
        <taxon>Polyangiaceae</taxon>
        <taxon>Polyangium</taxon>
    </lineage>
</organism>
<feature type="domain" description="NAD-dependent epimerase/dehydratase" evidence="1">
    <location>
        <begin position="6"/>
        <end position="218"/>
    </location>
</feature>
<name>A0ABT5EJT5_9BACT</name>
<dbReference type="PROSITE" id="PS00061">
    <property type="entry name" value="ADH_SHORT"/>
    <property type="match status" value="1"/>
</dbReference>
<evidence type="ECO:0000313" key="3">
    <source>
        <dbReference type="Proteomes" id="UP001221411"/>
    </source>
</evidence>
<evidence type="ECO:0000313" key="2">
    <source>
        <dbReference type="EMBL" id="MDC0742085.1"/>
    </source>
</evidence>
<comment type="caution">
    <text evidence="2">The sequence shown here is derived from an EMBL/GenBank/DDBJ whole genome shotgun (WGS) entry which is preliminary data.</text>
</comment>
<reference evidence="2 3" key="1">
    <citation type="submission" date="2022-11" db="EMBL/GenBank/DDBJ databases">
        <title>Minimal conservation of predation-associated metabolite biosynthetic gene clusters underscores biosynthetic potential of Myxococcota including descriptions for ten novel species: Archangium lansinium sp. nov., Myxococcus landrumus sp. nov., Nannocystis bai.</title>
        <authorList>
            <person name="Ahearne A."/>
            <person name="Stevens C."/>
            <person name="Dowd S."/>
        </authorList>
    </citation>
    <scope>NUCLEOTIDE SEQUENCE [LARGE SCALE GENOMIC DNA]</scope>
    <source>
        <strain evidence="2 3">RJM3</strain>
    </source>
</reference>
<evidence type="ECO:0000259" key="1">
    <source>
        <dbReference type="Pfam" id="PF01370"/>
    </source>
</evidence>
<dbReference type="Pfam" id="PF01370">
    <property type="entry name" value="Epimerase"/>
    <property type="match status" value="1"/>
</dbReference>
<dbReference type="InterPro" id="IPR020904">
    <property type="entry name" value="Sc_DH/Rdtase_CS"/>
</dbReference>
<dbReference type="InterPro" id="IPR036291">
    <property type="entry name" value="NAD(P)-bd_dom_sf"/>
</dbReference>
<proteinExistence type="predicted"/>
<gene>
    <name evidence="2" type="ORF">POL67_12055</name>
</gene>
<dbReference type="InterPro" id="IPR001509">
    <property type="entry name" value="Epimerase_deHydtase"/>
</dbReference>